<evidence type="ECO:0000313" key="2">
    <source>
        <dbReference type="Proteomes" id="UP000802098"/>
    </source>
</evidence>
<protein>
    <submittedName>
        <fullName evidence="1">Uncharacterized protein</fullName>
    </submittedName>
</protein>
<name>A0ABX0HSQ6_9BURK</name>
<sequence>MAGFGNPKATARDIERALQQAGRALGLDWHDAAAVQALVAETLDRRQGLKAAAGRWPHGHERQRLKLCALVVLRRRLELELGAADAPGAAWTTLSRALDREIESRLAGG</sequence>
<dbReference type="RefSeq" id="WP_009855494.1">
    <property type="nucleotide sequence ID" value="NZ_JAAOCD010000001.1"/>
</dbReference>
<dbReference type="Proteomes" id="UP000802098">
    <property type="component" value="Unassembled WGS sequence"/>
</dbReference>
<proteinExistence type="predicted"/>
<dbReference type="EMBL" id="JAAOCD010000001">
    <property type="protein sequence ID" value="NHK96754.1"/>
    <property type="molecule type" value="Genomic_DNA"/>
</dbReference>
<reference evidence="1 2" key="1">
    <citation type="submission" date="2020-03" db="EMBL/GenBank/DDBJ databases">
        <title>Rubrivivax benzoatilyticus JA2 (sequenced after 10 years sub-culturing).</title>
        <authorList>
            <person name="Gupta D."/>
            <person name="Chintalapati S."/>
            <person name="Chintalapati V.R."/>
        </authorList>
    </citation>
    <scope>NUCLEOTIDE SEQUENCE [LARGE SCALE GENOMIC DNA]</scope>
    <source>
        <strain evidence="1 2">JA2-Mal</strain>
    </source>
</reference>
<keyword evidence="2" id="KW-1185">Reference proteome</keyword>
<comment type="caution">
    <text evidence="1">The sequence shown here is derived from an EMBL/GenBank/DDBJ whole genome shotgun (WGS) entry which is preliminary data.</text>
</comment>
<evidence type="ECO:0000313" key="1">
    <source>
        <dbReference type="EMBL" id="NHK96754.1"/>
    </source>
</evidence>
<organism evidence="1 2">
    <name type="scientific">Rubrivivax benzoatilyticus</name>
    <dbReference type="NCBI Taxonomy" id="316997"/>
    <lineage>
        <taxon>Bacteria</taxon>
        <taxon>Pseudomonadati</taxon>
        <taxon>Pseudomonadota</taxon>
        <taxon>Betaproteobacteria</taxon>
        <taxon>Burkholderiales</taxon>
        <taxon>Sphaerotilaceae</taxon>
        <taxon>Rubrivivax</taxon>
    </lineage>
</organism>
<accession>A0ABX0HSQ6</accession>
<gene>
    <name evidence="1" type="ORF">G7087_00020</name>
</gene>